<dbReference type="InterPro" id="IPR050171">
    <property type="entry name" value="MFS_Transporters"/>
</dbReference>
<dbReference type="GO" id="GO:0005886">
    <property type="term" value="C:plasma membrane"/>
    <property type="evidence" value="ECO:0007669"/>
    <property type="project" value="UniProtKB-SubCell"/>
</dbReference>
<evidence type="ECO:0000256" key="3">
    <source>
        <dbReference type="ARBA" id="ARBA00022475"/>
    </source>
</evidence>
<dbReference type="PROSITE" id="PS50850">
    <property type="entry name" value="MFS"/>
    <property type="match status" value="1"/>
</dbReference>
<comment type="caution">
    <text evidence="9">The sequence shown here is derived from an EMBL/GenBank/DDBJ whole genome shotgun (WGS) entry which is preliminary data.</text>
</comment>
<reference evidence="9 10" key="1">
    <citation type="submission" date="2019-10" db="EMBL/GenBank/DDBJ databases">
        <title>Whole genome shotgun sequence of Acrocarpospora macrocephala NBRC 16266.</title>
        <authorList>
            <person name="Ichikawa N."/>
            <person name="Kimura A."/>
            <person name="Kitahashi Y."/>
            <person name="Komaki H."/>
            <person name="Oguchi A."/>
        </authorList>
    </citation>
    <scope>NUCLEOTIDE SEQUENCE [LARGE SCALE GENOMIC DNA]</scope>
    <source>
        <strain evidence="9 10">NBRC 16266</strain>
    </source>
</reference>
<dbReference type="AlphaFoldDB" id="A0A5M3WPA9"/>
<evidence type="ECO:0000256" key="7">
    <source>
        <dbReference type="SAM" id="Phobius"/>
    </source>
</evidence>
<evidence type="ECO:0000256" key="1">
    <source>
        <dbReference type="ARBA" id="ARBA00004651"/>
    </source>
</evidence>
<dbReference type="InterPro" id="IPR011701">
    <property type="entry name" value="MFS"/>
</dbReference>
<sequence length="437" mass="45019">MDEINRMLARQRQADLVREAQRSQLAHAARAAARLGLPRELWLVVLGIFLNYVGYGAVLPFEVIYLHDGRGFSLGVAGLVVGLITGVAVVTAPLAGPLIDRFGARAVAAGAGVVLAAGYTGLAFVYSPAQAFVAAAIAGAGNGALNPSQSTLVATLAPAQLRHRANAVSRVAANVGVGIGGGVGGLVAAYGLTGFVALFLANGVTYLIYVCVLIAVVREDARPEPITGGYRLVVRDRAFVQLALTNVAMIAVGWGVFTWLVPPYAKDEVGISAQLIGLLMLANAATVVVAQVPIAVFAEGRRRAVMMALAAWMFVAACLLVLAAGTGTDLAIPALFVAAVLVGAGECFHTTVLMPLAADLAPAGLRGRYMASMGLSWWIGLAIASAFGAQLLSVSPTAAFLAAAVVALVAGVSALTLERRLPDACRLTPRPHRSPDK</sequence>
<evidence type="ECO:0000256" key="5">
    <source>
        <dbReference type="ARBA" id="ARBA00022989"/>
    </source>
</evidence>
<evidence type="ECO:0000259" key="8">
    <source>
        <dbReference type="PROSITE" id="PS50850"/>
    </source>
</evidence>
<dbReference type="RefSeq" id="WP_155356541.1">
    <property type="nucleotide sequence ID" value="NZ_BAAAHL010000018.1"/>
</dbReference>
<dbReference type="Gene3D" id="1.20.1250.20">
    <property type="entry name" value="MFS general substrate transporter like domains"/>
    <property type="match status" value="2"/>
</dbReference>
<keyword evidence="5 7" id="KW-1133">Transmembrane helix</keyword>
<feature type="transmembrane region" description="Helical" evidence="7">
    <location>
        <begin position="72"/>
        <end position="94"/>
    </location>
</feature>
<feature type="domain" description="Major facilitator superfamily (MFS) profile" evidence="8">
    <location>
        <begin position="40"/>
        <end position="422"/>
    </location>
</feature>
<keyword evidence="4 7" id="KW-0812">Transmembrane</keyword>
<feature type="transmembrane region" description="Helical" evidence="7">
    <location>
        <begin position="330"/>
        <end position="357"/>
    </location>
</feature>
<dbReference type="InterPro" id="IPR036259">
    <property type="entry name" value="MFS_trans_sf"/>
</dbReference>
<evidence type="ECO:0000313" key="9">
    <source>
        <dbReference type="EMBL" id="GES11157.1"/>
    </source>
</evidence>
<dbReference type="InterPro" id="IPR020846">
    <property type="entry name" value="MFS_dom"/>
</dbReference>
<dbReference type="OrthoDB" id="4109786at2"/>
<keyword evidence="6 7" id="KW-0472">Membrane</keyword>
<feature type="transmembrane region" description="Helical" evidence="7">
    <location>
        <begin position="171"/>
        <end position="190"/>
    </location>
</feature>
<dbReference type="Proteomes" id="UP000331127">
    <property type="component" value="Unassembled WGS sequence"/>
</dbReference>
<feature type="transmembrane region" description="Helical" evidence="7">
    <location>
        <begin position="41"/>
        <end position="66"/>
    </location>
</feature>
<dbReference type="GO" id="GO:0022857">
    <property type="term" value="F:transmembrane transporter activity"/>
    <property type="evidence" value="ECO:0007669"/>
    <property type="project" value="InterPro"/>
</dbReference>
<dbReference type="EMBL" id="BLAE01000027">
    <property type="protein sequence ID" value="GES11157.1"/>
    <property type="molecule type" value="Genomic_DNA"/>
</dbReference>
<gene>
    <name evidence="9" type="ORF">Amac_047540</name>
</gene>
<feature type="transmembrane region" description="Helical" evidence="7">
    <location>
        <begin position="238"/>
        <end position="261"/>
    </location>
</feature>
<proteinExistence type="predicted"/>
<keyword evidence="10" id="KW-1185">Reference proteome</keyword>
<feature type="transmembrane region" description="Helical" evidence="7">
    <location>
        <begin position="369"/>
        <end position="392"/>
    </location>
</feature>
<feature type="transmembrane region" description="Helical" evidence="7">
    <location>
        <begin position="106"/>
        <end position="126"/>
    </location>
</feature>
<feature type="transmembrane region" description="Helical" evidence="7">
    <location>
        <begin position="304"/>
        <end position="324"/>
    </location>
</feature>
<organism evidence="9 10">
    <name type="scientific">Acrocarpospora macrocephala</name>
    <dbReference type="NCBI Taxonomy" id="150177"/>
    <lineage>
        <taxon>Bacteria</taxon>
        <taxon>Bacillati</taxon>
        <taxon>Actinomycetota</taxon>
        <taxon>Actinomycetes</taxon>
        <taxon>Streptosporangiales</taxon>
        <taxon>Streptosporangiaceae</taxon>
        <taxon>Acrocarpospora</taxon>
    </lineage>
</organism>
<dbReference type="Pfam" id="PF07690">
    <property type="entry name" value="MFS_1"/>
    <property type="match status" value="1"/>
</dbReference>
<accession>A0A5M3WPA9</accession>
<feature type="transmembrane region" description="Helical" evidence="7">
    <location>
        <begin position="196"/>
        <end position="217"/>
    </location>
</feature>
<dbReference type="PANTHER" id="PTHR23517:SF2">
    <property type="entry name" value="MULTIDRUG RESISTANCE PROTEIN MDTH"/>
    <property type="match status" value="1"/>
</dbReference>
<protein>
    <submittedName>
        <fullName evidence="9">MFS transporter</fullName>
    </submittedName>
</protein>
<evidence type="ECO:0000313" key="10">
    <source>
        <dbReference type="Proteomes" id="UP000331127"/>
    </source>
</evidence>
<keyword evidence="3" id="KW-1003">Cell membrane</keyword>
<evidence type="ECO:0000256" key="2">
    <source>
        <dbReference type="ARBA" id="ARBA00022448"/>
    </source>
</evidence>
<keyword evidence="2" id="KW-0813">Transport</keyword>
<feature type="transmembrane region" description="Helical" evidence="7">
    <location>
        <begin position="398"/>
        <end position="417"/>
    </location>
</feature>
<dbReference type="SUPFAM" id="SSF103473">
    <property type="entry name" value="MFS general substrate transporter"/>
    <property type="match status" value="1"/>
</dbReference>
<comment type="subcellular location">
    <subcellularLocation>
        <location evidence="1">Cell membrane</location>
        <topology evidence="1">Multi-pass membrane protein</topology>
    </subcellularLocation>
</comment>
<evidence type="ECO:0000256" key="6">
    <source>
        <dbReference type="ARBA" id="ARBA00023136"/>
    </source>
</evidence>
<feature type="transmembrane region" description="Helical" evidence="7">
    <location>
        <begin position="273"/>
        <end position="297"/>
    </location>
</feature>
<name>A0A5M3WPA9_9ACTN</name>
<evidence type="ECO:0000256" key="4">
    <source>
        <dbReference type="ARBA" id="ARBA00022692"/>
    </source>
</evidence>
<dbReference type="PANTHER" id="PTHR23517">
    <property type="entry name" value="RESISTANCE PROTEIN MDTM, PUTATIVE-RELATED-RELATED"/>
    <property type="match status" value="1"/>
</dbReference>